<accession>A0A9P6UIU0</accession>
<protein>
    <submittedName>
        <fullName evidence="1">Uncharacterized protein</fullName>
    </submittedName>
</protein>
<dbReference type="AlphaFoldDB" id="A0A9P6UIU0"/>
<proteinExistence type="predicted"/>
<gene>
    <name evidence="1" type="ORF">BGZ97_002041</name>
</gene>
<dbReference type="Proteomes" id="UP000823405">
    <property type="component" value="Unassembled WGS sequence"/>
</dbReference>
<evidence type="ECO:0000313" key="1">
    <source>
        <dbReference type="EMBL" id="KAG0303094.1"/>
    </source>
</evidence>
<reference evidence="1" key="1">
    <citation type="journal article" date="2020" name="Fungal Divers.">
        <title>Resolving the Mortierellaceae phylogeny through synthesis of multi-gene phylogenetics and phylogenomics.</title>
        <authorList>
            <person name="Vandepol N."/>
            <person name="Liber J."/>
            <person name="Desiro A."/>
            <person name="Na H."/>
            <person name="Kennedy M."/>
            <person name="Barry K."/>
            <person name="Grigoriev I.V."/>
            <person name="Miller A.N."/>
            <person name="O'Donnell K."/>
            <person name="Stajich J.E."/>
            <person name="Bonito G."/>
        </authorList>
    </citation>
    <scope>NUCLEOTIDE SEQUENCE</scope>
    <source>
        <strain evidence="1">NVP60</strain>
    </source>
</reference>
<feature type="non-terminal residue" evidence="1">
    <location>
        <position position="406"/>
    </location>
</feature>
<name>A0A9P6UIU0_9FUNG</name>
<evidence type="ECO:0000313" key="2">
    <source>
        <dbReference type="Proteomes" id="UP000823405"/>
    </source>
</evidence>
<dbReference type="OrthoDB" id="2442475at2759"/>
<sequence length="406" mass="44669">MSLILLEVAEQAPFDVVRCVAVVPVVLWHSPAAHLDQCPSLGTSLLKPAAMNAFVSVVLAGTRVIGLYQMAEVMRSKTTVLALTRTGTSLIQYAAPLANNTIEESSKMAMEKRSGHTEQSDHKQHRCPSDLNVQLETMDNSEDGEIEMEVEGNRGIADLGLPPEVQIVVPSCVKATPFYDLTAYVFLKAKKKLATLPSPLSSALRGLSVNYLDMYKAALAYLQEPGPVEAKKDVLLSKKIMAESRLPELDPLSETHKIVKGLLAELLEVLYPDLDKDRYCEPDFVQLQKKVWQLLQGSASSRHTHAEKVKYTTLQVVQQVLLWIELGLFILPTSEHVFVSAWAMLFNILLFDTTVRAIPRAGLIFSAAALLLPNALRRCDDILGAGRLTANALSLPSQVSQLKTFL</sequence>
<keyword evidence="2" id="KW-1185">Reference proteome</keyword>
<comment type="caution">
    <text evidence="1">The sequence shown here is derived from an EMBL/GenBank/DDBJ whole genome shotgun (WGS) entry which is preliminary data.</text>
</comment>
<dbReference type="EMBL" id="JAAAIN010001433">
    <property type="protein sequence ID" value="KAG0303094.1"/>
    <property type="molecule type" value="Genomic_DNA"/>
</dbReference>
<organism evidence="1 2">
    <name type="scientific">Linnemannia gamsii</name>
    <dbReference type="NCBI Taxonomy" id="64522"/>
    <lineage>
        <taxon>Eukaryota</taxon>
        <taxon>Fungi</taxon>
        <taxon>Fungi incertae sedis</taxon>
        <taxon>Mucoromycota</taxon>
        <taxon>Mortierellomycotina</taxon>
        <taxon>Mortierellomycetes</taxon>
        <taxon>Mortierellales</taxon>
        <taxon>Mortierellaceae</taxon>
        <taxon>Linnemannia</taxon>
    </lineage>
</organism>